<dbReference type="Pfam" id="PF00067">
    <property type="entry name" value="p450"/>
    <property type="match status" value="1"/>
</dbReference>
<accession>A0A423WRH1</accession>
<dbReference type="EMBL" id="LKEB01000045">
    <property type="protein sequence ID" value="ROW05874.1"/>
    <property type="molecule type" value="Genomic_DNA"/>
</dbReference>
<evidence type="ECO:0000256" key="2">
    <source>
        <dbReference type="ARBA" id="ARBA00022723"/>
    </source>
</evidence>
<dbReference type="AlphaFoldDB" id="A0A423WRH1"/>
<keyword evidence="3 6" id="KW-0560">Oxidoreductase</keyword>
<protein>
    <recommendedName>
        <fullName evidence="9">Cytochrome P450</fullName>
    </recommendedName>
</protein>
<evidence type="ECO:0000256" key="1">
    <source>
        <dbReference type="ARBA" id="ARBA00010617"/>
    </source>
</evidence>
<feature type="binding site" description="axial binding residue" evidence="5">
    <location>
        <position position="328"/>
    </location>
    <ligand>
        <name>heme</name>
        <dbReference type="ChEBI" id="CHEBI:30413"/>
    </ligand>
    <ligandPart>
        <name>Fe</name>
        <dbReference type="ChEBI" id="CHEBI:18248"/>
    </ligandPart>
</feature>
<comment type="similarity">
    <text evidence="1 6">Belongs to the cytochrome P450 family.</text>
</comment>
<dbReference type="InterPro" id="IPR017972">
    <property type="entry name" value="Cyt_P450_CS"/>
</dbReference>
<name>A0A423WRH1_9PEZI</name>
<evidence type="ECO:0000313" key="8">
    <source>
        <dbReference type="Proteomes" id="UP000285146"/>
    </source>
</evidence>
<dbReference type="PROSITE" id="PS00086">
    <property type="entry name" value="CYTOCHROME_P450"/>
    <property type="match status" value="1"/>
</dbReference>
<dbReference type="GO" id="GO:0020037">
    <property type="term" value="F:heme binding"/>
    <property type="evidence" value="ECO:0007669"/>
    <property type="project" value="InterPro"/>
</dbReference>
<evidence type="ECO:0000313" key="7">
    <source>
        <dbReference type="EMBL" id="ROW05874.1"/>
    </source>
</evidence>
<evidence type="ECO:0008006" key="9">
    <source>
        <dbReference type="Google" id="ProtNLM"/>
    </source>
</evidence>
<dbReference type="GO" id="GO:0004497">
    <property type="term" value="F:monooxygenase activity"/>
    <property type="evidence" value="ECO:0007669"/>
    <property type="project" value="UniProtKB-KW"/>
</dbReference>
<dbReference type="STRING" id="1230097.A0A423WRH1"/>
<keyword evidence="6" id="KW-0503">Monooxygenase</keyword>
<dbReference type="Proteomes" id="UP000285146">
    <property type="component" value="Unassembled WGS sequence"/>
</dbReference>
<dbReference type="CDD" id="cd11065">
    <property type="entry name" value="CYP64-like"/>
    <property type="match status" value="1"/>
</dbReference>
<keyword evidence="5 6" id="KW-0349">Heme</keyword>
<dbReference type="PANTHER" id="PTHR46300:SF11">
    <property type="entry name" value="OXIDOREDUCTASE, PUTATIVE-RELATED"/>
    <property type="match status" value="1"/>
</dbReference>
<dbReference type="InterPro" id="IPR001128">
    <property type="entry name" value="Cyt_P450"/>
</dbReference>
<dbReference type="InParanoid" id="A0A423WRH1"/>
<comment type="cofactor">
    <cofactor evidence="5">
        <name>heme</name>
        <dbReference type="ChEBI" id="CHEBI:30413"/>
    </cofactor>
</comment>
<dbReference type="OrthoDB" id="1103324at2759"/>
<evidence type="ECO:0000256" key="6">
    <source>
        <dbReference type="RuleBase" id="RU000461"/>
    </source>
</evidence>
<reference evidence="7 8" key="1">
    <citation type="submission" date="2015-09" db="EMBL/GenBank/DDBJ databases">
        <title>Host preference determinants of Valsa canker pathogens revealed by comparative genomics.</title>
        <authorList>
            <person name="Yin Z."/>
            <person name="Huang L."/>
        </authorList>
    </citation>
    <scope>NUCLEOTIDE SEQUENCE [LARGE SCALE GENOMIC DNA]</scope>
    <source>
        <strain evidence="7 8">SXYLt</strain>
    </source>
</reference>
<dbReference type="InterPro" id="IPR036396">
    <property type="entry name" value="Cyt_P450_sf"/>
</dbReference>
<organism evidence="7 8">
    <name type="scientific">Cytospora leucostoma</name>
    <dbReference type="NCBI Taxonomy" id="1230097"/>
    <lineage>
        <taxon>Eukaryota</taxon>
        <taxon>Fungi</taxon>
        <taxon>Dikarya</taxon>
        <taxon>Ascomycota</taxon>
        <taxon>Pezizomycotina</taxon>
        <taxon>Sordariomycetes</taxon>
        <taxon>Sordariomycetidae</taxon>
        <taxon>Diaporthales</taxon>
        <taxon>Cytosporaceae</taxon>
        <taxon>Cytospora</taxon>
    </lineage>
</organism>
<keyword evidence="8" id="KW-1185">Reference proteome</keyword>
<keyword evidence="4 5" id="KW-0408">Iron</keyword>
<dbReference type="PANTHER" id="PTHR46300">
    <property type="entry name" value="P450, PUTATIVE (EUROFUNG)-RELATED-RELATED"/>
    <property type="match status" value="1"/>
</dbReference>
<comment type="caution">
    <text evidence="7">The sequence shown here is derived from an EMBL/GenBank/DDBJ whole genome shotgun (WGS) entry which is preliminary data.</text>
</comment>
<dbReference type="InterPro" id="IPR002401">
    <property type="entry name" value="Cyt_P450_E_grp-I"/>
</dbReference>
<dbReference type="PRINTS" id="PR00385">
    <property type="entry name" value="P450"/>
</dbReference>
<dbReference type="InterPro" id="IPR050364">
    <property type="entry name" value="Cytochrome_P450_fung"/>
</dbReference>
<dbReference type="SUPFAM" id="SSF48264">
    <property type="entry name" value="Cytochrome P450"/>
    <property type="match status" value="1"/>
</dbReference>
<keyword evidence="2 5" id="KW-0479">Metal-binding</keyword>
<evidence type="ECO:0000256" key="5">
    <source>
        <dbReference type="PIRSR" id="PIRSR602401-1"/>
    </source>
</evidence>
<gene>
    <name evidence="7" type="ORF">VPNG_08034</name>
</gene>
<dbReference type="Gene3D" id="1.10.630.10">
    <property type="entry name" value="Cytochrome P450"/>
    <property type="match status" value="1"/>
</dbReference>
<dbReference type="PRINTS" id="PR00463">
    <property type="entry name" value="EP450I"/>
</dbReference>
<dbReference type="GO" id="GO:0005506">
    <property type="term" value="F:iron ion binding"/>
    <property type="evidence" value="ECO:0007669"/>
    <property type="project" value="InterPro"/>
</dbReference>
<proteinExistence type="inferred from homology"/>
<evidence type="ECO:0000256" key="3">
    <source>
        <dbReference type="ARBA" id="ARBA00023002"/>
    </source>
</evidence>
<dbReference type="GO" id="GO:0016705">
    <property type="term" value="F:oxidoreductase activity, acting on paired donors, with incorporation or reduction of molecular oxygen"/>
    <property type="evidence" value="ECO:0007669"/>
    <property type="project" value="InterPro"/>
</dbReference>
<sequence length="430" mass="48960">MPYGPKWRAYRTISHQVLSTTMTATFVPSQEFETKQLLYDIAFANQNQREFYWHVRRFTFSVLMTATYGRRVDSWQHEDVRQATASTHILGKVSKPGSFLVDELPFLASLPSFLQPGHARAQSYAKPLLDAKLRLWRRLEEQVKTGRAPMCFGLQMLENNSLWKGAGLSHVDAAWNVSGLVEAGSETSYVTLNNLILHLAATRYAQEKAYEELMRVVGPDRHPVFDDLPNLPYLRACVKEMLRLRPVPVWGVKHYADEDVRYKNYVIPKGTVILANVPFLGHDPRRYDDPLAFRPERYIGYDKYSSEYAGGDPNKRDHFAFGAGRRVCPGAKLAENTLEIALMNILWAFEIRPPLDDNGVEFAGMDCSFDTAFEPTSFSAPKPFAVRFVPRRDRVLHMVKEQWDRGVKEGYNLGGKHVDVSGVAPVDIDL</sequence>
<evidence type="ECO:0000256" key="4">
    <source>
        <dbReference type="ARBA" id="ARBA00023004"/>
    </source>
</evidence>